<dbReference type="EMBL" id="SJPF01000002">
    <property type="protein sequence ID" value="TWT34587.1"/>
    <property type="molecule type" value="Genomic_DNA"/>
</dbReference>
<keyword evidence="1" id="KW-0472">Membrane</keyword>
<organism evidence="2 3">
    <name type="scientific">Blastopirellula retiformator</name>
    <dbReference type="NCBI Taxonomy" id="2527970"/>
    <lineage>
        <taxon>Bacteria</taxon>
        <taxon>Pseudomonadati</taxon>
        <taxon>Planctomycetota</taxon>
        <taxon>Planctomycetia</taxon>
        <taxon>Pirellulales</taxon>
        <taxon>Pirellulaceae</taxon>
        <taxon>Blastopirellula</taxon>
    </lineage>
</organism>
<protein>
    <recommendedName>
        <fullName evidence="4">Amino acid permease</fullName>
    </recommendedName>
</protein>
<feature type="transmembrane region" description="Helical" evidence="1">
    <location>
        <begin position="31"/>
        <end position="53"/>
    </location>
</feature>
<feature type="transmembrane region" description="Helical" evidence="1">
    <location>
        <begin position="146"/>
        <end position="164"/>
    </location>
</feature>
<evidence type="ECO:0000313" key="3">
    <source>
        <dbReference type="Proteomes" id="UP000318878"/>
    </source>
</evidence>
<feature type="transmembrane region" description="Helical" evidence="1">
    <location>
        <begin position="307"/>
        <end position="333"/>
    </location>
</feature>
<name>A0A5C5V9P1_9BACT</name>
<keyword evidence="3" id="KW-1185">Reference proteome</keyword>
<keyword evidence="1" id="KW-1133">Transmembrane helix</keyword>
<dbReference type="AlphaFoldDB" id="A0A5C5V9P1"/>
<evidence type="ECO:0000256" key="1">
    <source>
        <dbReference type="SAM" id="Phobius"/>
    </source>
</evidence>
<reference evidence="2 3" key="1">
    <citation type="submission" date="2019-02" db="EMBL/GenBank/DDBJ databases">
        <title>Deep-cultivation of Planctomycetes and their phenomic and genomic characterization uncovers novel biology.</title>
        <authorList>
            <person name="Wiegand S."/>
            <person name="Jogler M."/>
            <person name="Boedeker C."/>
            <person name="Pinto D."/>
            <person name="Vollmers J."/>
            <person name="Rivas-Marin E."/>
            <person name="Kohn T."/>
            <person name="Peeters S.H."/>
            <person name="Heuer A."/>
            <person name="Rast P."/>
            <person name="Oberbeckmann S."/>
            <person name="Bunk B."/>
            <person name="Jeske O."/>
            <person name="Meyerdierks A."/>
            <person name="Storesund J.E."/>
            <person name="Kallscheuer N."/>
            <person name="Luecker S."/>
            <person name="Lage O.M."/>
            <person name="Pohl T."/>
            <person name="Merkel B.J."/>
            <person name="Hornburger P."/>
            <person name="Mueller R.-W."/>
            <person name="Bruemmer F."/>
            <person name="Labrenz M."/>
            <person name="Spormann A.M."/>
            <person name="Op Den Camp H."/>
            <person name="Overmann J."/>
            <person name="Amann R."/>
            <person name="Jetten M.S.M."/>
            <person name="Mascher T."/>
            <person name="Medema M.H."/>
            <person name="Devos D.P."/>
            <person name="Kaster A.-K."/>
            <person name="Ovreas L."/>
            <person name="Rohde M."/>
            <person name="Galperin M.Y."/>
            <person name="Jogler C."/>
        </authorList>
    </citation>
    <scope>NUCLEOTIDE SEQUENCE [LARGE SCALE GENOMIC DNA]</scope>
    <source>
        <strain evidence="2 3">Enr8</strain>
    </source>
</reference>
<feature type="transmembrane region" description="Helical" evidence="1">
    <location>
        <begin position="265"/>
        <end position="286"/>
    </location>
</feature>
<comment type="caution">
    <text evidence="2">The sequence shown here is derived from an EMBL/GenBank/DDBJ whole genome shotgun (WGS) entry which is preliminary data.</text>
</comment>
<dbReference type="Proteomes" id="UP000318878">
    <property type="component" value="Unassembled WGS sequence"/>
</dbReference>
<feature type="transmembrane region" description="Helical" evidence="1">
    <location>
        <begin position="184"/>
        <end position="201"/>
    </location>
</feature>
<feature type="transmembrane region" description="Helical" evidence="1">
    <location>
        <begin position="353"/>
        <end position="370"/>
    </location>
</feature>
<dbReference type="Gene3D" id="1.20.1740.10">
    <property type="entry name" value="Amino acid/polyamine transporter I"/>
    <property type="match status" value="1"/>
</dbReference>
<keyword evidence="1" id="KW-0812">Transmembrane</keyword>
<feature type="transmembrane region" description="Helical" evidence="1">
    <location>
        <begin position="82"/>
        <end position="103"/>
    </location>
</feature>
<accession>A0A5C5V9P1</accession>
<evidence type="ECO:0008006" key="4">
    <source>
        <dbReference type="Google" id="ProtNLM"/>
    </source>
</evidence>
<gene>
    <name evidence="2" type="ORF">Enr8_19990</name>
</gene>
<proteinExistence type="predicted"/>
<feature type="transmembrane region" description="Helical" evidence="1">
    <location>
        <begin position="115"/>
        <end position="134"/>
    </location>
</feature>
<dbReference type="RefSeq" id="WP_146430955.1">
    <property type="nucleotide sequence ID" value="NZ_SJPF01000002.1"/>
</dbReference>
<feature type="transmembrane region" description="Helical" evidence="1">
    <location>
        <begin position="222"/>
        <end position="245"/>
    </location>
</feature>
<evidence type="ECO:0000313" key="2">
    <source>
        <dbReference type="EMBL" id="TWT34587.1"/>
    </source>
</evidence>
<dbReference type="OrthoDB" id="271600at2"/>
<sequence>MRKLLAATVTPLASIFGSGFLVIVPILSGAVGSYALPAMAIVCVVAYGVGAVIRYNIANAEPQLEKGTAPEITRRLEQASDLALVGAYIISVCLYINILASFLLGGIDERYDTPLNNHLISVAFIVAIGAIGYFKGLAALAKLEKLALGVTLLIIVALFVGFGLCDLRALSSGITWPDAPQHSWWEIVTIVGGTLIVVQGFETSRYLEDLYDAPTRIASCRLSQVISTVVYLIFIALATPLMHFLGDTVKDNDLILLAGKASMLLPLPVVIAAVLSQFSAAVADTFGGAGNAEEATHGHVDLKHATVLICGGAIILCFTPTLTILALASRAFAFYYCLQCLVATSVSKSLPQRAFFVAMAVVLALITLFAEPAG</sequence>